<dbReference type="InterPro" id="IPR050266">
    <property type="entry name" value="AB_hydrolase_sf"/>
</dbReference>
<feature type="domain" description="AB hydrolase-1" evidence="1">
    <location>
        <begin position="24"/>
        <end position="250"/>
    </location>
</feature>
<keyword evidence="2" id="KW-0378">Hydrolase</keyword>
<dbReference type="PRINTS" id="PR00111">
    <property type="entry name" value="ABHYDROLASE"/>
</dbReference>
<evidence type="ECO:0000259" key="1">
    <source>
        <dbReference type="Pfam" id="PF00561"/>
    </source>
</evidence>
<proteinExistence type="predicted"/>
<organism evidence="2 3">
    <name type="scientific">Pendulispora albinea</name>
    <dbReference type="NCBI Taxonomy" id="2741071"/>
    <lineage>
        <taxon>Bacteria</taxon>
        <taxon>Pseudomonadati</taxon>
        <taxon>Myxococcota</taxon>
        <taxon>Myxococcia</taxon>
        <taxon>Myxococcales</taxon>
        <taxon>Sorangiineae</taxon>
        <taxon>Pendulisporaceae</taxon>
        <taxon>Pendulispora</taxon>
    </lineage>
</organism>
<sequence length="264" mass="28243">MTSDRFIERDGVRIHYLDQGRGTPVLLLHAYPLHGAMFQPQLDALASKYRFIVPDHRGFGKSGPPLAEASEMAQLAGDALAVLDALQIQQAVIGGVSMGGYIAMALLNRAPERFKALILADTQSTADDDAARKKREEAARKALESGMRGVAEAMLPQLLAPDTPESIRTKVTNLVLENSPQGAAAAQRGMALRVDSAEALSRYPGPSLVLVGEKDPITPPEKAKKLASLLKNATLVVIPNAGHLSNLESPGPFNHALDTFLSRI</sequence>
<dbReference type="SUPFAM" id="SSF53474">
    <property type="entry name" value="alpha/beta-Hydrolases"/>
    <property type="match status" value="1"/>
</dbReference>
<gene>
    <name evidence="2" type="ORF">LZC94_46330</name>
</gene>
<dbReference type="GO" id="GO:0016787">
    <property type="term" value="F:hydrolase activity"/>
    <property type="evidence" value="ECO:0007669"/>
    <property type="project" value="UniProtKB-KW"/>
</dbReference>
<dbReference type="PANTHER" id="PTHR43798">
    <property type="entry name" value="MONOACYLGLYCEROL LIPASE"/>
    <property type="match status" value="1"/>
</dbReference>
<evidence type="ECO:0000313" key="2">
    <source>
        <dbReference type="EMBL" id="WXB15226.1"/>
    </source>
</evidence>
<protein>
    <submittedName>
        <fullName evidence="2">Alpha/beta hydrolase</fullName>
    </submittedName>
</protein>
<dbReference type="Proteomes" id="UP001370348">
    <property type="component" value="Chromosome"/>
</dbReference>
<dbReference type="InterPro" id="IPR029058">
    <property type="entry name" value="AB_hydrolase_fold"/>
</dbReference>
<evidence type="ECO:0000313" key="3">
    <source>
        <dbReference type="Proteomes" id="UP001370348"/>
    </source>
</evidence>
<dbReference type="RefSeq" id="WP_394824851.1">
    <property type="nucleotide sequence ID" value="NZ_CP089984.1"/>
</dbReference>
<accession>A0ABZ2LZM7</accession>
<dbReference type="Gene3D" id="3.40.50.1820">
    <property type="entry name" value="alpha/beta hydrolase"/>
    <property type="match status" value="1"/>
</dbReference>
<dbReference type="PANTHER" id="PTHR43798:SF29">
    <property type="entry name" value="AB HYDROLASE-1 DOMAIN-CONTAINING PROTEIN"/>
    <property type="match status" value="1"/>
</dbReference>
<dbReference type="Pfam" id="PF00561">
    <property type="entry name" value="Abhydrolase_1"/>
    <property type="match status" value="1"/>
</dbReference>
<dbReference type="EMBL" id="CP089984">
    <property type="protein sequence ID" value="WXB15226.1"/>
    <property type="molecule type" value="Genomic_DNA"/>
</dbReference>
<keyword evidence="3" id="KW-1185">Reference proteome</keyword>
<name>A0ABZ2LZM7_9BACT</name>
<dbReference type="InterPro" id="IPR000073">
    <property type="entry name" value="AB_hydrolase_1"/>
</dbReference>
<reference evidence="2 3" key="1">
    <citation type="submission" date="2021-12" db="EMBL/GenBank/DDBJ databases">
        <title>Discovery of the Pendulisporaceae a myxobacterial family with distinct sporulation behavior and unique specialized metabolism.</title>
        <authorList>
            <person name="Garcia R."/>
            <person name="Popoff A."/>
            <person name="Bader C.D."/>
            <person name="Loehr J."/>
            <person name="Walesch S."/>
            <person name="Walt C."/>
            <person name="Boldt J."/>
            <person name="Bunk B."/>
            <person name="Haeckl F.J.F.P.J."/>
            <person name="Gunesch A.P."/>
            <person name="Birkelbach J."/>
            <person name="Nuebel U."/>
            <person name="Pietschmann T."/>
            <person name="Bach T."/>
            <person name="Mueller R."/>
        </authorList>
    </citation>
    <scope>NUCLEOTIDE SEQUENCE [LARGE SCALE GENOMIC DNA]</scope>
    <source>
        <strain evidence="2 3">MSr11954</strain>
    </source>
</reference>